<accession>A0A172UW63</accession>
<keyword evidence="1" id="KW-0614">Plasmid</keyword>
<geneLocation type="plasmid" evidence="2">
    <name>pmyc1</name>
</geneLocation>
<dbReference type="OrthoDB" id="4760852at2"/>
<evidence type="ECO:0000313" key="1">
    <source>
        <dbReference type="EMBL" id="ANE83369.1"/>
    </source>
</evidence>
<protein>
    <submittedName>
        <fullName evidence="1">Uncharacterized protein</fullName>
    </submittedName>
</protein>
<evidence type="ECO:0000313" key="2">
    <source>
        <dbReference type="Proteomes" id="UP000077143"/>
    </source>
</evidence>
<dbReference type="AlphaFoldDB" id="A0A172UW63"/>
<proteinExistence type="predicted"/>
<dbReference type="KEGG" id="madi:A7U43_27995"/>
<dbReference type="Proteomes" id="UP000077143">
    <property type="component" value="Plasmid pMYC1"/>
</dbReference>
<sequence>MNRRKRPARYWHGLGPCLDPFSVRWIETAQMRGCAVRADASPECREYVYASGSREVALAFSVLGGGNAVCEISPGSLVAEVDPDFSTLGVRFRGPVRAVSVEVVEEAALPNARQIVKALAADYRWADSTRQYFEDGYLRAPPLSRSRGYVDEDFRWLGRWWPWHFLFPNGNGSEMVLDELGRSYLMFPPDFPGLNGRPRVPAGSLEHAWTRPGFYPNHMDWLWLYRQRVQAGGAVALAEIRLPWQW</sequence>
<organism evidence="1 2">
    <name type="scientific">Mycobacterium adipatum</name>
    <dbReference type="NCBI Taxonomy" id="1682113"/>
    <lineage>
        <taxon>Bacteria</taxon>
        <taxon>Bacillati</taxon>
        <taxon>Actinomycetota</taxon>
        <taxon>Actinomycetes</taxon>
        <taxon>Mycobacteriales</taxon>
        <taxon>Mycobacteriaceae</taxon>
        <taxon>Mycobacterium</taxon>
    </lineage>
</organism>
<gene>
    <name evidence="1" type="ORF">A7U43_27995</name>
</gene>
<dbReference type="EMBL" id="CP015597">
    <property type="protein sequence ID" value="ANE83369.1"/>
    <property type="molecule type" value="Genomic_DNA"/>
</dbReference>
<keyword evidence="2" id="KW-1185">Reference proteome</keyword>
<name>A0A172UW63_9MYCO</name>
<reference evidence="1 2" key="1">
    <citation type="submission" date="2016-05" db="EMBL/GenBank/DDBJ databases">
        <title>Complete genome sequence of a phthalic acid esters degrading Mycobacterium sp. YC-RL4.</title>
        <authorList>
            <person name="Ren L."/>
            <person name="Fan S."/>
            <person name="Ruth N."/>
            <person name="Jia Y."/>
            <person name="Wang J."/>
            <person name="Qiao C."/>
        </authorList>
    </citation>
    <scope>NUCLEOTIDE SEQUENCE [LARGE SCALE GENOMIC DNA]</scope>
    <source>
        <strain evidence="1 2">YC-RL4</strain>
        <plasmid evidence="2">pmyc1</plasmid>
    </source>
</reference>